<dbReference type="InterPro" id="IPR036318">
    <property type="entry name" value="FAD-bd_PCMH-like_sf"/>
</dbReference>
<evidence type="ECO:0000313" key="3">
    <source>
        <dbReference type="EMBL" id="QGR16470.1"/>
    </source>
</evidence>
<dbReference type="Proteomes" id="UP000582213">
    <property type="component" value="Unassembled WGS sequence"/>
</dbReference>
<dbReference type="SUPFAM" id="SSF56176">
    <property type="entry name" value="FAD-binding/transporter-associated domain-like"/>
    <property type="match status" value="1"/>
</dbReference>
<proteinExistence type="predicted"/>
<sequence>MDVYSEEELFKVIRDAYTNSKKIQILGKGKHAKKGDAEEFIYTRKMDWFEIKGDKVQALAGADVVKIRKEASENNLLLPTLYDGTIGGLLATNEPSPLSTTYGRPRDFTSWVTVLTPYGGIRWNFLIGSRGILGAISRAEMKLFPKPAKVITYEKKSVEDNEISKLVELSPLVLLVDYDREKFNIHVSFEEEKNVGPGYLKDEGVPVVEIIDESREIIIEGDSFSAFVRVVNIGKPVYAYWVYKSGIFKLYDADTEELSKAGVKFYTRDNPKEVYLKLKRLLDFKNIFV</sequence>
<evidence type="ECO:0000259" key="1">
    <source>
        <dbReference type="Pfam" id="PF01565"/>
    </source>
</evidence>
<dbReference type="GO" id="GO:0050660">
    <property type="term" value="F:flavin adenine dinucleotide binding"/>
    <property type="evidence" value="ECO:0007669"/>
    <property type="project" value="InterPro"/>
</dbReference>
<dbReference type="Gene3D" id="3.30.465.10">
    <property type="match status" value="1"/>
</dbReference>
<protein>
    <submittedName>
        <fullName evidence="3">FAD-binding protein</fullName>
    </submittedName>
</protein>
<dbReference type="EMBL" id="JACHFY010000014">
    <property type="protein sequence ID" value="MBB5254387.1"/>
    <property type="molecule type" value="Genomic_DNA"/>
</dbReference>
<keyword evidence="4" id="KW-1185">Reference proteome</keyword>
<evidence type="ECO:0000313" key="5">
    <source>
        <dbReference type="Proteomes" id="UP000582213"/>
    </source>
</evidence>
<accession>A0A650CF51</accession>
<dbReference type="OrthoDB" id="34302at2157"/>
<dbReference type="Pfam" id="PF01565">
    <property type="entry name" value="FAD_binding_4"/>
    <property type="match status" value="1"/>
</dbReference>
<dbReference type="InterPro" id="IPR016169">
    <property type="entry name" value="FAD-bd_PCMH_sub2"/>
</dbReference>
<organism evidence="3 4">
    <name type="scientific">Sulfurisphaera ohwakuensis</name>
    <dbReference type="NCBI Taxonomy" id="69656"/>
    <lineage>
        <taxon>Archaea</taxon>
        <taxon>Thermoproteota</taxon>
        <taxon>Thermoprotei</taxon>
        <taxon>Sulfolobales</taxon>
        <taxon>Sulfolobaceae</taxon>
        <taxon>Sulfurisphaera</taxon>
    </lineage>
</organism>
<dbReference type="GeneID" id="42800396"/>
<dbReference type="KEGG" id="soh:D1869_04075"/>
<gene>
    <name evidence="3" type="ORF">D1869_04075</name>
    <name evidence="2" type="ORF">HNQ62_002161</name>
</gene>
<evidence type="ECO:0000313" key="4">
    <source>
        <dbReference type="Proteomes" id="UP000427373"/>
    </source>
</evidence>
<dbReference type="RefSeq" id="WP_156014025.1">
    <property type="nucleotide sequence ID" value="NZ_CP045484.1"/>
</dbReference>
<name>A0A650CF51_SULOH</name>
<dbReference type="Proteomes" id="UP000427373">
    <property type="component" value="Chromosome"/>
</dbReference>
<dbReference type="InterPro" id="IPR006094">
    <property type="entry name" value="Oxid_FAD_bind_N"/>
</dbReference>
<evidence type="ECO:0000313" key="2">
    <source>
        <dbReference type="EMBL" id="MBB5254387.1"/>
    </source>
</evidence>
<reference evidence="3 4" key="1">
    <citation type="submission" date="2019-10" db="EMBL/GenBank/DDBJ databases">
        <title>Genome Sequences from Six Type Strain Members of the Archaeal Family Sulfolobaceae: Acidianus ambivalens, Acidianus infernus, Metallosphaera prunae, Stygiolobus azoricus, Sulfolobus metallicus, and Sulfurisphaera ohwakuensis.</title>
        <authorList>
            <person name="Counts J.A."/>
            <person name="Kelly R.M."/>
        </authorList>
    </citation>
    <scope>NUCLEOTIDE SEQUENCE [LARGE SCALE GENOMIC DNA]</scope>
    <source>
        <strain evidence="3 4">TA-1</strain>
    </source>
</reference>
<dbReference type="AlphaFoldDB" id="A0A650CF51"/>
<dbReference type="EMBL" id="CP045484">
    <property type="protein sequence ID" value="QGR16470.1"/>
    <property type="molecule type" value="Genomic_DNA"/>
</dbReference>
<reference evidence="2 5" key="2">
    <citation type="submission" date="2020-08" db="EMBL/GenBank/DDBJ databases">
        <title>Genomic Encyclopedia of Type Strains, Phase IV (KMG-IV): sequencing the most valuable type-strain genomes for metagenomic binning, comparative biology and taxonomic classification.</title>
        <authorList>
            <person name="Goeker M."/>
        </authorList>
    </citation>
    <scope>NUCLEOTIDE SEQUENCE [LARGE SCALE GENOMIC DNA]</scope>
    <source>
        <strain evidence="2 5">DSM 12421</strain>
    </source>
</reference>
<feature type="domain" description="FAD linked oxidase N-terminal" evidence="1">
    <location>
        <begin position="5"/>
        <end position="121"/>
    </location>
</feature>